<comment type="subcellular location">
    <subcellularLocation>
        <location evidence="1">Membrane</location>
        <topology evidence="1">Multi-pass membrane protein</topology>
    </subcellularLocation>
</comment>
<keyword evidence="2" id="KW-0813">Transport</keyword>
<dbReference type="Proteomes" id="UP000887564">
    <property type="component" value="Unplaced"/>
</dbReference>
<keyword evidence="4" id="KW-0812">Transmembrane</keyword>
<evidence type="ECO:0000256" key="4">
    <source>
        <dbReference type="ARBA" id="ARBA00022692"/>
    </source>
</evidence>
<keyword evidence="6" id="KW-0630">Potassium</keyword>
<dbReference type="AlphaFoldDB" id="A0A914R0U3"/>
<evidence type="ECO:0000256" key="8">
    <source>
        <dbReference type="ARBA" id="ARBA00023065"/>
    </source>
</evidence>
<evidence type="ECO:0000256" key="11">
    <source>
        <dbReference type="SAM" id="SignalP"/>
    </source>
</evidence>
<feature type="chain" id="PRO_5037102573" evidence="11">
    <location>
        <begin position="24"/>
        <end position="100"/>
    </location>
</feature>
<dbReference type="PANTHER" id="PTHR10027">
    <property type="entry name" value="CALCIUM-ACTIVATED POTASSIUM CHANNEL ALPHA CHAIN"/>
    <property type="match status" value="1"/>
</dbReference>
<keyword evidence="11" id="KW-0732">Signal</keyword>
<dbReference type="GO" id="GO:0005228">
    <property type="term" value="F:intracellular sodium-activated potassium channel activity"/>
    <property type="evidence" value="ECO:0007669"/>
    <property type="project" value="TreeGrafter"/>
</dbReference>
<keyword evidence="12" id="KW-1185">Reference proteome</keyword>
<name>A0A914R0U3_PAREQ</name>
<evidence type="ECO:0000256" key="3">
    <source>
        <dbReference type="ARBA" id="ARBA00022538"/>
    </source>
</evidence>
<evidence type="ECO:0000256" key="6">
    <source>
        <dbReference type="ARBA" id="ARBA00022958"/>
    </source>
</evidence>
<dbReference type="GO" id="GO:0015271">
    <property type="term" value="F:outward rectifier potassium channel activity"/>
    <property type="evidence" value="ECO:0007669"/>
    <property type="project" value="TreeGrafter"/>
</dbReference>
<evidence type="ECO:0000256" key="5">
    <source>
        <dbReference type="ARBA" id="ARBA00022826"/>
    </source>
</evidence>
<proteinExistence type="predicted"/>
<dbReference type="WBParaSite" id="PEQ_0000007201-mRNA-1">
    <property type="protein sequence ID" value="PEQ_0000007201-mRNA-1"/>
    <property type="gene ID" value="PEQ_0000007201"/>
</dbReference>
<evidence type="ECO:0000313" key="12">
    <source>
        <dbReference type="Proteomes" id="UP000887564"/>
    </source>
</evidence>
<keyword evidence="3" id="KW-0633">Potassium transport</keyword>
<evidence type="ECO:0000256" key="2">
    <source>
        <dbReference type="ARBA" id="ARBA00022448"/>
    </source>
</evidence>
<keyword evidence="7" id="KW-1133">Transmembrane helix</keyword>
<evidence type="ECO:0000256" key="1">
    <source>
        <dbReference type="ARBA" id="ARBA00004141"/>
    </source>
</evidence>
<keyword evidence="8" id="KW-0406">Ion transport</keyword>
<evidence type="ECO:0000256" key="10">
    <source>
        <dbReference type="ARBA" id="ARBA00023303"/>
    </source>
</evidence>
<dbReference type="PANTHER" id="PTHR10027:SF10">
    <property type="entry name" value="SLOWPOKE 2, ISOFORM D"/>
    <property type="match status" value="1"/>
</dbReference>
<dbReference type="GO" id="GO:0005886">
    <property type="term" value="C:plasma membrane"/>
    <property type="evidence" value="ECO:0007669"/>
    <property type="project" value="TreeGrafter"/>
</dbReference>
<evidence type="ECO:0000256" key="9">
    <source>
        <dbReference type="ARBA" id="ARBA00023136"/>
    </source>
</evidence>
<dbReference type="InterPro" id="IPR047871">
    <property type="entry name" value="K_chnl_Slo-like"/>
</dbReference>
<keyword evidence="10" id="KW-0407">Ion channel</keyword>
<keyword evidence="9" id="KW-0472">Membrane</keyword>
<accession>A0A914R0U3</accession>
<evidence type="ECO:0000313" key="13">
    <source>
        <dbReference type="WBParaSite" id="PEQ_0000007201-mRNA-1"/>
    </source>
</evidence>
<feature type="signal peptide" evidence="11">
    <location>
        <begin position="1"/>
        <end position="23"/>
    </location>
</feature>
<sequence>MSRLFVVILICTAIGILPSQIEALGQTWLARQKAGGEYTEGWARNEKHVVLTITHLEAEFIQDFLTEFFAHPEHQVRLAIYLAAFLNFPGNSPTVIFSDV</sequence>
<reference evidence="13" key="1">
    <citation type="submission" date="2022-11" db="UniProtKB">
        <authorList>
            <consortium name="WormBaseParasite"/>
        </authorList>
    </citation>
    <scope>IDENTIFICATION</scope>
</reference>
<evidence type="ECO:0000256" key="7">
    <source>
        <dbReference type="ARBA" id="ARBA00022989"/>
    </source>
</evidence>
<protein>
    <submittedName>
        <fullName evidence="13">Uncharacterized protein</fullName>
    </submittedName>
</protein>
<organism evidence="12 13">
    <name type="scientific">Parascaris equorum</name>
    <name type="common">Equine roundworm</name>
    <dbReference type="NCBI Taxonomy" id="6256"/>
    <lineage>
        <taxon>Eukaryota</taxon>
        <taxon>Metazoa</taxon>
        <taxon>Ecdysozoa</taxon>
        <taxon>Nematoda</taxon>
        <taxon>Chromadorea</taxon>
        <taxon>Rhabditida</taxon>
        <taxon>Spirurina</taxon>
        <taxon>Ascaridomorpha</taxon>
        <taxon>Ascaridoidea</taxon>
        <taxon>Ascarididae</taxon>
        <taxon>Parascaris</taxon>
    </lineage>
</organism>
<keyword evidence="5" id="KW-0631">Potassium channel</keyword>